<organism evidence="2">
    <name type="scientific">uncultured Sphingomonadaceae bacterium</name>
    <dbReference type="NCBI Taxonomy" id="169976"/>
    <lineage>
        <taxon>Bacteria</taxon>
        <taxon>Pseudomonadati</taxon>
        <taxon>Pseudomonadota</taxon>
        <taxon>Alphaproteobacteria</taxon>
        <taxon>Sphingomonadales</taxon>
        <taxon>Sphingomonadaceae</taxon>
        <taxon>environmental samples</taxon>
    </lineage>
</organism>
<evidence type="ECO:0000313" key="2">
    <source>
        <dbReference type="EMBL" id="CAA9537280.1"/>
    </source>
</evidence>
<gene>
    <name evidence="2" type="ORF">AVDCRST_MAG91-3499</name>
</gene>
<accession>A0A6J4U0I3</accession>
<dbReference type="AlphaFoldDB" id="A0A6J4U0I3"/>
<sequence length="93" mass="9887">MTNVEHRIAHLALWRLADGFAFLGIGPDPRCGTPLGPSRAEQTRIAGGSASGGAAFARHGACRVRRREPRFDGRRLRCRLAVAGAGEAALARP</sequence>
<protein>
    <submittedName>
        <fullName evidence="2">Uncharacterized protein</fullName>
    </submittedName>
</protein>
<reference evidence="2" key="1">
    <citation type="submission" date="2020-02" db="EMBL/GenBank/DDBJ databases">
        <authorList>
            <person name="Meier V. D."/>
        </authorList>
    </citation>
    <scope>NUCLEOTIDE SEQUENCE</scope>
    <source>
        <strain evidence="2">AVDCRST_MAG91</strain>
    </source>
</reference>
<evidence type="ECO:0000256" key="1">
    <source>
        <dbReference type="SAM" id="MobiDB-lite"/>
    </source>
</evidence>
<feature type="region of interest" description="Disordered" evidence="1">
    <location>
        <begin position="35"/>
        <end position="54"/>
    </location>
</feature>
<proteinExistence type="predicted"/>
<dbReference type="EMBL" id="CADCVX010000604">
    <property type="protein sequence ID" value="CAA9537280.1"/>
    <property type="molecule type" value="Genomic_DNA"/>
</dbReference>
<name>A0A6J4U0I3_9SPHN</name>